<dbReference type="SUPFAM" id="SSF48452">
    <property type="entry name" value="TPR-like"/>
    <property type="match status" value="1"/>
</dbReference>
<dbReference type="RefSeq" id="WP_266137409.1">
    <property type="nucleotide sequence ID" value="NZ_JANIDX010000002.1"/>
</dbReference>
<evidence type="ECO:0000313" key="1">
    <source>
        <dbReference type="EMBL" id="MCX5619242.1"/>
    </source>
</evidence>
<proteinExistence type="predicted"/>
<evidence type="ECO:0008006" key="3">
    <source>
        <dbReference type="Google" id="ProtNLM"/>
    </source>
</evidence>
<organism evidence="1 2">
    <name type="scientific">Bombella pollinis</name>
    <dbReference type="NCBI Taxonomy" id="2967337"/>
    <lineage>
        <taxon>Bacteria</taxon>
        <taxon>Pseudomonadati</taxon>
        <taxon>Pseudomonadota</taxon>
        <taxon>Alphaproteobacteria</taxon>
        <taxon>Acetobacterales</taxon>
        <taxon>Acetobacteraceae</taxon>
        <taxon>Bombella</taxon>
    </lineage>
</organism>
<dbReference type="Proteomes" id="UP001165575">
    <property type="component" value="Unassembled WGS sequence"/>
</dbReference>
<dbReference type="Gene3D" id="1.25.40.10">
    <property type="entry name" value="Tetratricopeptide repeat domain"/>
    <property type="match status" value="1"/>
</dbReference>
<name>A0ABT3WJG3_9PROT</name>
<reference evidence="1 2" key="1">
    <citation type="submission" date="2022-07" db="EMBL/GenBank/DDBJ databases">
        <title>Bombella genomes.</title>
        <authorList>
            <person name="Harer L."/>
            <person name="Styblova S."/>
            <person name="Ehrmann M."/>
        </authorList>
    </citation>
    <scope>NUCLEOTIDE SEQUENCE [LARGE SCALE GENOMIC DNA]</scope>
    <source>
        <strain evidence="1 2">TMW 2.2556</strain>
    </source>
</reference>
<comment type="caution">
    <text evidence="1">The sequence shown here is derived from an EMBL/GenBank/DDBJ whole genome shotgun (WGS) entry which is preliminary data.</text>
</comment>
<gene>
    <name evidence="1" type="ORF">NQF89_02220</name>
</gene>
<dbReference type="PROSITE" id="PS51257">
    <property type="entry name" value="PROKAR_LIPOPROTEIN"/>
    <property type="match status" value="1"/>
</dbReference>
<dbReference type="InterPro" id="IPR011990">
    <property type="entry name" value="TPR-like_helical_dom_sf"/>
</dbReference>
<accession>A0ABT3WJG3</accession>
<protein>
    <recommendedName>
        <fullName evidence="3">Tetratricopeptide repeat protein</fullName>
    </recommendedName>
</protein>
<dbReference type="EMBL" id="JANIDX010000002">
    <property type="protein sequence ID" value="MCX5619242.1"/>
    <property type="molecule type" value="Genomic_DNA"/>
</dbReference>
<sequence>MKVGVLACSLICIAGMLSGCFGGGNPKGWHDPRYESLMDVGNSVFDLEHLKPARQQYRAALDRAFMANNAQAIHDAGFNLALSELRLKLFQDCLATLQHITQALTVRGWTDAQQADLHLIRASVFYEQKQWQASFAEAERAKQSLEGATQAEAYALAGLDAAELRDPSHMDDAIAFLSKSHDGRDQANMKELLIHRELMDQQWQRAADDAHNLAQIQEEALHYESMRRALRMQAQALRAMGQDDAARDLLQQAVDSQKTHSTP</sequence>
<evidence type="ECO:0000313" key="2">
    <source>
        <dbReference type="Proteomes" id="UP001165575"/>
    </source>
</evidence>
<keyword evidence="2" id="KW-1185">Reference proteome</keyword>